<name>A0A8J9YAY5_9NEOP</name>
<reference evidence="2" key="1">
    <citation type="submission" date="2021-12" db="EMBL/GenBank/DDBJ databases">
        <authorList>
            <person name="Martin H S."/>
        </authorList>
    </citation>
    <scope>NUCLEOTIDE SEQUENCE</scope>
</reference>
<organism evidence="2 3">
    <name type="scientific">Brenthis ino</name>
    <name type="common">lesser marbled fritillary</name>
    <dbReference type="NCBI Taxonomy" id="405034"/>
    <lineage>
        <taxon>Eukaryota</taxon>
        <taxon>Metazoa</taxon>
        <taxon>Ecdysozoa</taxon>
        <taxon>Arthropoda</taxon>
        <taxon>Hexapoda</taxon>
        <taxon>Insecta</taxon>
        <taxon>Pterygota</taxon>
        <taxon>Neoptera</taxon>
        <taxon>Endopterygota</taxon>
        <taxon>Lepidoptera</taxon>
        <taxon>Glossata</taxon>
        <taxon>Ditrysia</taxon>
        <taxon>Papilionoidea</taxon>
        <taxon>Nymphalidae</taxon>
        <taxon>Heliconiinae</taxon>
        <taxon>Argynnini</taxon>
        <taxon>Brenthis</taxon>
    </lineage>
</organism>
<feature type="non-terminal residue" evidence="2">
    <location>
        <position position="113"/>
    </location>
</feature>
<sequence>MVPMRKHANAPSQVTPSRTSRVGLKAGEYGDNAADYGGEEPAPAAPRATPPAARPTRTAPAPAPATPAPAAPAPAPRVRPAPATAPLQSSGDYVLNSNYVFISFFTAIVHFVY</sequence>
<proteinExistence type="predicted"/>
<gene>
    <name evidence="2" type="ORF">BINO364_LOCUS6034</name>
</gene>
<feature type="compositionally biased region" description="Polar residues" evidence="1">
    <location>
        <begin position="10"/>
        <end position="20"/>
    </location>
</feature>
<dbReference type="AlphaFoldDB" id="A0A8J9YAY5"/>
<dbReference type="EMBL" id="OV170234">
    <property type="protein sequence ID" value="CAH0719731.1"/>
    <property type="molecule type" value="Genomic_DNA"/>
</dbReference>
<evidence type="ECO:0000313" key="3">
    <source>
        <dbReference type="Proteomes" id="UP000838878"/>
    </source>
</evidence>
<dbReference type="Proteomes" id="UP000838878">
    <property type="component" value="Chromosome 14"/>
</dbReference>
<evidence type="ECO:0000313" key="2">
    <source>
        <dbReference type="EMBL" id="CAH0719731.1"/>
    </source>
</evidence>
<dbReference type="OrthoDB" id="7493057at2759"/>
<feature type="region of interest" description="Disordered" evidence="1">
    <location>
        <begin position="1"/>
        <end position="89"/>
    </location>
</feature>
<protein>
    <submittedName>
        <fullName evidence="2">Uncharacterized protein</fullName>
    </submittedName>
</protein>
<evidence type="ECO:0000256" key="1">
    <source>
        <dbReference type="SAM" id="MobiDB-lite"/>
    </source>
</evidence>
<feature type="compositionally biased region" description="Pro residues" evidence="1">
    <location>
        <begin position="61"/>
        <end position="79"/>
    </location>
</feature>
<accession>A0A8J9YAY5</accession>
<keyword evidence="3" id="KW-1185">Reference proteome</keyword>